<dbReference type="InterPro" id="IPR017735">
    <property type="entry name" value="T6SS_FHA"/>
</dbReference>
<organism evidence="3 4">
    <name type="scientific">Pantoea alhagi</name>
    <dbReference type="NCBI Taxonomy" id="1891675"/>
    <lineage>
        <taxon>Bacteria</taxon>
        <taxon>Pseudomonadati</taxon>
        <taxon>Pseudomonadota</taxon>
        <taxon>Gammaproteobacteria</taxon>
        <taxon>Enterobacterales</taxon>
        <taxon>Erwiniaceae</taxon>
        <taxon>Pantoea</taxon>
    </lineage>
</organism>
<sequence>MRFTIVQQTGVPYQTVDFLPPGGTIGRSQDNDLVLPDEARAISRLQAVVHVSAQGECRLTNHGSVTSVVLNGRPLDRDSQVLLQHGDTLTIGEYQIDVRDPRHEIVSENLASSFDPLSLFQQNAQTSDPLGMAQYDYSPLVTSTLEPAAATDSASSRTNAHSGARLDIDPLPRDRSEQAEGVEGAQPCSDDRLIQALLDGMGLDNHGKDALTEEQMRMTGRMLSLFSQGTVALLSSRSILKRGVKAEMTMILNEANNPFKILPSGKTVLMQMYQSQMPGFMQPEQAVRDALVDLQAHQLGMIAGIRAIIAAMLQSFNPQRLEENARQDGQLPKMPFTAHRKAALWDYFMRSYQRTAGELEDDFHSLFGEAFLHAYDMEVNQYKDSQTRTENE</sequence>
<dbReference type="Gene3D" id="2.60.200.20">
    <property type="match status" value="1"/>
</dbReference>
<dbReference type="CDD" id="cd00060">
    <property type="entry name" value="FHA"/>
    <property type="match status" value="1"/>
</dbReference>
<dbReference type="InterPro" id="IPR046883">
    <property type="entry name" value="T6SS_FHA_C"/>
</dbReference>
<feature type="compositionally biased region" description="Basic and acidic residues" evidence="1">
    <location>
        <begin position="164"/>
        <end position="178"/>
    </location>
</feature>
<keyword evidence="4" id="KW-1185">Reference proteome</keyword>
<dbReference type="Pfam" id="PF20232">
    <property type="entry name" value="T6SS_FHA_C"/>
    <property type="match status" value="1"/>
</dbReference>
<dbReference type="KEGG" id="palh:B1H58_18530"/>
<accession>A0A1W6B9V7</accession>
<dbReference type="PROSITE" id="PS50006">
    <property type="entry name" value="FHA_DOMAIN"/>
    <property type="match status" value="1"/>
</dbReference>
<feature type="compositionally biased region" description="Polar residues" evidence="1">
    <location>
        <begin position="152"/>
        <end position="161"/>
    </location>
</feature>
<protein>
    <submittedName>
        <fullName evidence="3">Type VI secretion system, core protein</fullName>
    </submittedName>
</protein>
<dbReference type="EMBL" id="CP019706">
    <property type="protein sequence ID" value="ARJ43847.1"/>
    <property type="molecule type" value="Genomic_DNA"/>
</dbReference>
<feature type="domain" description="FHA" evidence="2">
    <location>
        <begin position="23"/>
        <end position="75"/>
    </location>
</feature>
<evidence type="ECO:0000313" key="4">
    <source>
        <dbReference type="Proteomes" id="UP000192900"/>
    </source>
</evidence>
<dbReference type="RefSeq" id="WP_085071893.1">
    <property type="nucleotide sequence ID" value="NZ_CP019706.1"/>
</dbReference>
<dbReference type="SUPFAM" id="SSF49879">
    <property type="entry name" value="SMAD/FHA domain"/>
    <property type="match status" value="1"/>
</dbReference>
<dbReference type="OrthoDB" id="273564at2"/>
<dbReference type="Proteomes" id="UP000192900">
    <property type="component" value="Chromosome"/>
</dbReference>
<feature type="region of interest" description="Disordered" evidence="1">
    <location>
        <begin position="146"/>
        <end position="188"/>
    </location>
</feature>
<dbReference type="InterPro" id="IPR008984">
    <property type="entry name" value="SMAD_FHA_dom_sf"/>
</dbReference>
<dbReference type="STRING" id="1891675.B1H58_18530"/>
<evidence type="ECO:0000259" key="2">
    <source>
        <dbReference type="PROSITE" id="PS50006"/>
    </source>
</evidence>
<evidence type="ECO:0000256" key="1">
    <source>
        <dbReference type="SAM" id="MobiDB-lite"/>
    </source>
</evidence>
<reference evidence="3 4" key="1">
    <citation type="submission" date="2017-02" db="EMBL/GenBank/DDBJ databases">
        <title>Complete genome sequence of the drought resistance-promoting endophyte Pantoea alhagi LTYR-11Z.</title>
        <authorList>
            <person name="Zhang L."/>
        </authorList>
    </citation>
    <scope>NUCLEOTIDE SEQUENCE [LARGE SCALE GENOMIC DNA]</scope>
    <source>
        <strain evidence="3 4">LTYR-11Z</strain>
    </source>
</reference>
<name>A0A1W6B9V7_9GAMM</name>
<proteinExistence type="predicted"/>
<evidence type="ECO:0000313" key="3">
    <source>
        <dbReference type="EMBL" id="ARJ43847.1"/>
    </source>
</evidence>
<dbReference type="InterPro" id="IPR000253">
    <property type="entry name" value="FHA_dom"/>
</dbReference>
<dbReference type="AlphaFoldDB" id="A0A1W6B9V7"/>
<dbReference type="Pfam" id="PF00498">
    <property type="entry name" value="FHA"/>
    <property type="match status" value="1"/>
</dbReference>
<gene>
    <name evidence="3" type="ORF">B1H58_18530</name>
</gene>
<dbReference type="NCBIfam" id="TIGR03354">
    <property type="entry name" value="VI_FHA"/>
    <property type="match status" value="1"/>
</dbReference>